<dbReference type="AlphaFoldDB" id="A0AAV5QL20"/>
<keyword evidence="3" id="KW-1185">Reference proteome</keyword>
<feature type="region of interest" description="Disordered" evidence="1">
    <location>
        <begin position="1"/>
        <end position="23"/>
    </location>
</feature>
<sequence>MSSSSDNTTSHKKGDNDESRRNRRNALKEFYKLKKEAATEEPEITVKSQDDMDSILKNASLKDLIALENKVHYQINSNKSLIKNIIYNNYFELIKINGYLNDMVIKDSTPSFPQNDEQPEDEDDDDLVATTTTIATAAGQKKELKQLGALIDDNESDNMTSTTTGAQNNSNHILDEIFTLQRQLAKIVDDTRSTAVDYVISGESVT</sequence>
<dbReference type="EMBL" id="BTFZ01000010">
    <property type="protein sequence ID" value="GMM35568.1"/>
    <property type="molecule type" value="Genomic_DNA"/>
</dbReference>
<evidence type="ECO:0000313" key="2">
    <source>
        <dbReference type="EMBL" id="GMM35568.1"/>
    </source>
</evidence>
<dbReference type="GeneID" id="90073547"/>
<evidence type="ECO:0000256" key="1">
    <source>
        <dbReference type="SAM" id="MobiDB-lite"/>
    </source>
</evidence>
<dbReference type="Proteomes" id="UP001360560">
    <property type="component" value="Unassembled WGS sequence"/>
</dbReference>
<comment type="caution">
    <text evidence="2">The sequence shown here is derived from an EMBL/GenBank/DDBJ whole genome shotgun (WGS) entry which is preliminary data.</text>
</comment>
<feature type="compositionally biased region" description="Basic and acidic residues" evidence="1">
    <location>
        <begin position="12"/>
        <end position="23"/>
    </location>
</feature>
<protein>
    <submittedName>
        <fullName evidence="2">Uncharacterized protein</fullName>
    </submittedName>
</protein>
<accession>A0AAV5QL20</accession>
<gene>
    <name evidence="2" type="ORF">DASC09_028930</name>
</gene>
<organism evidence="2 3">
    <name type="scientific">Saccharomycopsis crataegensis</name>
    <dbReference type="NCBI Taxonomy" id="43959"/>
    <lineage>
        <taxon>Eukaryota</taxon>
        <taxon>Fungi</taxon>
        <taxon>Dikarya</taxon>
        <taxon>Ascomycota</taxon>
        <taxon>Saccharomycotina</taxon>
        <taxon>Saccharomycetes</taxon>
        <taxon>Saccharomycopsidaceae</taxon>
        <taxon>Saccharomycopsis</taxon>
    </lineage>
</organism>
<proteinExistence type="predicted"/>
<evidence type="ECO:0000313" key="3">
    <source>
        <dbReference type="Proteomes" id="UP001360560"/>
    </source>
</evidence>
<name>A0AAV5QL20_9ASCO</name>
<reference evidence="2 3" key="1">
    <citation type="journal article" date="2023" name="Elife">
        <title>Identification of key yeast species and microbe-microbe interactions impacting larval growth of Drosophila in the wild.</title>
        <authorList>
            <person name="Mure A."/>
            <person name="Sugiura Y."/>
            <person name="Maeda R."/>
            <person name="Honda K."/>
            <person name="Sakurai N."/>
            <person name="Takahashi Y."/>
            <person name="Watada M."/>
            <person name="Katoh T."/>
            <person name="Gotoh A."/>
            <person name="Gotoh Y."/>
            <person name="Taniguchi I."/>
            <person name="Nakamura K."/>
            <person name="Hayashi T."/>
            <person name="Katayama T."/>
            <person name="Uemura T."/>
            <person name="Hattori Y."/>
        </authorList>
    </citation>
    <scope>NUCLEOTIDE SEQUENCE [LARGE SCALE GENOMIC DNA]</scope>
    <source>
        <strain evidence="2 3">SC-9</strain>
    </source>
</reference>
<dbReference type="RefSeq" id="XP_064852568.1">
    <property type="nucleotide sequence ID" value="XM_064996496.1"/>
</dbReference>
<dbReference type="Pfam" id="PF08700">
    <property type="entry name" value="VPS51_Exo84_N"/>
    <property type="match status" value="1"/>
</dbReference>